<protein>
    <submittedName>
        <fullName evidence="1">Uncharacterized protein DUF4238</fullName>
    </submittedName>
</protein>
<dbReference type="InterPro" id="IPR025332">
    <property type="entry name" value="DUF4238"/>
</dbReference>
<reference evidence="1 2" key="1">
    <citation type="submission" date="2018-02" db="EMBL/GenBank/DDBJ databases">
        <title>Genomic Encyclopedia of Archaeal and Bacterial Type Strains, Phase II (KMG-II): from individual species to whole genera.</title>
        <authorList>
            <person name="Goeker M."/>
        </authorList>
    </citation>
    <scope>NUCLEOTIDE SEQUENCE [LARGE SCALE GENOMIC DNA]</scope>
    <source>
        <strain evidence="1 2">YU 961-1</strain>
    </source>
</reference>
<keyword evidence="2" id="KW-1185">Reference proteome</keyword>
<accession>A0A2S6GC47</accession>
<dbReference type="AlphaFoldDB" id="A0A2S6GC47"/>
<sequence length="265" mass="30248">MKLAHEMQARGIRGCGKIPHFIRYASKSLEEHWKTTVEDHLPEAISAARENRILGDHRLTTVLKDCIALHLVRSPRFLKIHNSSVMQAMVDVREEVVTQYQAELQREFRRAHGVVAAGGEALDMVVDRYIAPWRGYMDSGLLERQSVEETFERIRGTFSRLDLQILRVPAFREFVIADSPAFTYRFTSQGKLELWMAIGDSQGAAMPIARDCYAVVADEPLYQEVEPFFVDLLNYAQMRIAFRHVYYRPQSGLGKFVAGALKSPS</sequence>
<gene>
    <name evidence="1" type="ORF">CLV40_13831</name>
</gene>
<evidence type="ECO:0000313" key="2">
    <source>
        <dbReference type="Proteomes" id="UP000239203"/>
    </source>
</evidence>
<dbReference type="Proteomes" id="UP000239203">
    <property type="component" value="Unassembled WGS sequence"/>
</dbReference>
<organism evidence="1 2">
    <name type="scientific">Actinokineospora auranticolor</name>
    <dbReference type="NCBI Taxonomy" id="155976"/>
    <lineage>
        <taxon>Bacteria</taxon>
        <taxon>Bacillati</taxon>
        <taxon>Actinomycetota</taxon>
        <taxon>Actinomycetes</taxon>
        <taxon>Pseudonocardiales</taxon>
        <taxon>Pseudonocardiaceae</taxon>
        <taxon>Actinokineospora</taxon>
    </lineage>
</organism>
<proteinExistence type="predicted"/>
<evidence type="ECO:0000313" key="1">
    <source>
        <dbReference type="EMBL" id="PPK61882.1"/>
    </source>
</evidence>
<dbReference type="Pfam" id="PF14022">
    <property type="entry name" value="DUF4238"/>
    <property type="match status" value="1"/>
</dbReference>
<name>A0A2S6GC47_9PSEU</name>
<dbReference type="EMBL" id="PTIX01000038">
    <property type="protein sequence ID" value="PPK61882.1"/>
    <property type="molecule type" value="Genomic_DNA"/>
</dbReference>
<comment type="caution">
    <text evidence="1">The sequence shown here is derived from an EMBL/GenBank/DDBJ whole genome shotgun (WGS) entry which is preliminary data.</text>
</comment>